<evidence type="ECO:0000313" key="2">
    <source>
        <dbReference type="Proteomes" id="UP000019484"/>
    </source>
</evidence>
<dbReference type="AlphaFoldDB" id="W9YQ87"/>
<dbReference type="OrthoDB" id="4485682at2759"/>
<accession>W9YQ87</accession>
<dbReference type="RefSeq" id="XP_007719321.1">
    <property type="nucleotide sequence ID" value="XM_007721131.1"/>
</dbReference>
<dbReference type="InterPro" id="IPR021842">
    <property type="entry name" value="DUF3435"/>
</dbReference>
<name>W9YQ87_9EURO</name>
<dbReference type="Proteomes" id="UP000019484">
    <property type="component" value="Unassembled WGS sequence"/>
</dbReference>
<keyword evidence="2" id="KW-1185">Reference proteome</keyword>
<sequence>MSLLCCNGGMASGIEQVDDNDEFERQKWRHIYEKAWCRFWKEPVGQDPDKILENCTVGELSTYLRWHLDNRTRTAPNEPAKVGSMKRRIDALARLHIVKFRKHTKEPTTVSLDDFLVLLYNLWLSAFAYFTCGSLRIRLHLLLLLIAYSGTRPGAVLSGRSPESLKQGKYLQWADCKLVLLKDDRPLRLLEVAFRHRKGDAHGVTFLFEENPLLALCPITIFITVALESNAFHPGSGIRTLEDIDKLRVPCGGLALDHIKRLHAKLFPK</sequence>
<dbReference type="Pfam" id="PF11917">
    <property type="entry name" value="DUF3435"/>
    <property type="match status" value="1"/>
</dbReference>
<dbReference type="HOGENOM" id="CLU_1034385_0_0_1"/>
<comment type="caution">
    <text evidence="1">The sequence shown here is derived from an EMBL/GenBank/DDBJ whole genome shotgun (WGS) entry which is preliminary data.</text>
</comment>
<proteinExistence type="predicted"/>
<evidence type="ECO:0000313" key="1">
    <source>
        <dbReference type="EMBL" id="EXJ95092.1"/>
    </source>
</evidence>
<dbReference type="PANTHER" id="PTHR37535:SF2">
    <property type="entry name" value="FINGER DOMAIN PROTEIN, PUTATIVE (AFU_ORTHOLOGUE AFUA_6G09300)-RELATED"/>
    <property type="match status" value="1"/>
</dbReference>
<dbReference type="GeneID" id="19155120"/>
<dbReference type="STRING" id="1182541.W9YQ87"/>
<reference evidence="1 2" key="1">
    <citation type="submission" date="2013-03" db="EMBL/GenBank/DDBJ databases">
        <title>The Genome Sequence of Capronia coronata CBS 617.96.</title>
        <authorList>
            <consortium name="The Broad Institute Genomics Platform"/>
            <person name="Cuomo C."/>
            <person name="de Hoog S."/>
            <person name="Gorbushina A."/>
            <person name="Walker B."/>
            <person name="Young S.K."/>
            <person name="Zeng Q."/>
            <person name="Gargeya S."/>
            <person name="Fitzgerald M."/>
            <person name="Haas B."/>
            <person name="Abouelleil A."/>
            <person name="Allen A.W."/>
            <person name="Alvarado L."/>
            <person name="Arachchi H.M."/>
            <person name="Berlin A.M."/>
            <person name="Chapman S.B."/>
            <person name="Gainer-Dewar J."/>
            <person name="Goldberg J."/>
            <person name="Griggs A."/>
            <person name="Gujja S."/>
            <person name="Hansen M."/>
            <person name="Howarth C."/>
            <person name="Imamovic A."/>
            <person name="Ireland A."/>
            <person name="Larimer J."/>
            <person name="McCowan C."/>
            <person name="Murphy C."/>
            <person name="Pearson M."/>
            <person name="Poon T.W."/>
            <person name="Priest M."/>
            <person name="Roberts A."/>
            <person name="Saif S."/>
            <person name="Shea T."/>
            <person name="Sisk P."/>
            <person name="Sykes S."/>
            <person name="Wortman J."/>
            <person name="Nusbaum C."/>
            <person name="Birren B."/>
        </authorList>
    </citation>
    <scope>NUCLEOTIDE SEQUENCE [LARGE SCALE GENOMIC DNA]</scope>
    <source>
        <strain evidence="1 2">CBS 617.96</strain>
    </source>
</reference>
<protein>
    <submittedName>
        <fullName evidence="1">Uncharacterized protein</fullName>
    </submittedName>
</protein>
<organism evidence="1 2">
    <name type="scientific">Capronia coronata CBS 617.96</name>
    <dbReference type="NCBI Taxonomy" id="1182541"/>
    <lineage>
        <taxon>Eukaryota</taxon>
        <taxon>Fungi</taxon>
        <taxon>Dikarya</taxon>
        <taxon>Ascomycota</taxon>
        <taxon>Pezizomycotina</taxon>
        <taxon>Eurotiomycetes</taxon>
        <taxon>Chaetothyriomycetidae</taxon>
        <taxon>Chaetothyriales</taxon>
        <taxon>Herpotrichiellaceae</taxon>
        <taxon>Capronia</taxon>
    </lineage>
</organism>
<dbReference type="PANTHER" id="PTHR37535">
    <property type="entry name" value="FLUG DOMAIN PROTEIN"/>
    <property type="match status" value="1"/>
</dbReference>
<dbReference type="EMBL" id="AMWN01000001">
    <property type="protein sequence ID" value="EXJ95092.1"/>
    <property type="molecule type" value="Genomic_DNA"/>
</dbReference>
<gene>
    <name evidence="1" type="ORF">A1O1_00211</name>
</gene>